<feature type="non-terminal residue" evidence="1">
    <location>
        <position position="1"/>
    </location>
</feature>
<accession>A0A9X9Q7W3</accession>
<protein>
    <submittedName>
        <fullName evidence="1">Uncharacterized protein</fullName>
    </submittedName>
</protein>
<sequence>SVWSSCISKIANSPEWEKGDLFVSRTEDATERENASWLNEDS</sequence>
<evidence type="ECO:0000313" key="1">
    <source>
        <dbReference type="EMBL" id="VCX38286.1"/>
    </source>
</evidence>
<dbReference type="EMBL" id="CYRY02043687">
    <property type="protein sequence ID" value="VCX38286.1"/>
    <property type="molecule type" value="Genomic_DNA"/>
</dbReference>
<reference evidence="1 2" key="1">
    <citation type="submission" date="2018-10" db="EMBL/GenBank/DDBJ databases">
        <authorList>
            <person name="Ekblom R."/>
            <person name="Jareborg N."/>
        </authorList>
    </citation>
    <scope>NUCLEOTIDE SEQUENCE [LARGE SCALE GENOMIC DNA]</scope>
    <source>
        <tissue evidence="1">Muscle</tissue>
    </source>
</reference>
<gene>
    <name evidence="1" type="ORF">BN2614_LOCUS2</name>
</gene>
<proteinExistence type="predicted"/>
<name>A0A9X9Q7W3_GULGU</name>
<comment type="caution">
    <text evidence="1">The sequence shown here is derived from an EMBL/GenBank/DDBJ whole genome shotgun (WGS) entry which is preliminary data.</text>
</comment>
<organism evidence="1 2">
    <name type="scientific">Gulo gulo</name>
    <name type="common">Wolverine</name>
    <name type="synonym">Gluton</name>
    <dbReference type="NCBI Taxonomy" id="48420"/>
    <lineage>
        <taxon>Eukaryota</taxon>
        <taxon>Metazoa</taxon>
        <taxon>Chordata</taxon>
        <taxon>Craniata</taxon>
        <taxon>Vertebrata</taxon>
        <taxon>Euteleostomi</taxon>
        <taxon>Mammalia</taxon>
        <taxon>Eutheria</taxon>
        <taxon>Laurasiatheria</taxon>
        <taxon>Carnivora</taxon>
        <taxon>Caniformia</taxon>
        <taxon>Musteloidea</taxon>
        <taxon>Mustelidae</taxon>
        <taxon>Guloninae</taxon>
        <taxon>Gulo</taxon>
    </lineage>
</organism>
<dbReference type="AlphaFoldDB" id="A0A9X9Q7W3"/>
<evidence type="ECO:0000313" key="2">
    <source>
        <dbReference type="Proteomes" id="UP000269945"/>
    </source>
</evidence>
<keyword evidence="2" id="KW-1185">Reference proteome</keyword>
<dbReference type="Proteomes" id="UP000269945">
    <property type="component" value="Unassembled WGS sequence"/>
</dbReference>